<evidence type="ECO:0000256" key="9">
    <source>
        <dbReference type="ARBA" id="ARBA00023136"/>
    </source>
</evidence>
<evidence type="ECO:0000256" key="7">
    <source>
        <dbReference type="ARBA" id="ARBA00022927"/>
    </source>
</evidence>
<evidence type="ECO:0000313" key="12">
    <source>
        <dbReference type="EMBL" id="RPD58658.1"/>
    </source>
</evidence>
<comment type="similarity">
    <text evidence="2">Belongs to the USE1 family.</text>
</comment>
<feature type="compositionally biased region" description="Low complexity" evidence="10">
    <location>
        <begin position="172"/>
        <end position="186"/>
    </location>
</feature>
<evidence type="ECO:0000256" key="10">
    <source>
        <dbReference type="SAM" id="MobiDB-lite"/>
    </source>
</evidence>
<proteinExistence type="inferred from homology"/>
<dbReference type="GO" id="GO:0005789">
    <property type="term" value="C:endoplasmic reticulum membrane"/>
    <property type="evidence" value="ECO:0007669"/>
    <property type="project" value="UniProtKB-SubCell"/>
</dbReference>
<evidence type="ECO:0000256" key="6">
    <source>
        <dbReference type="ARBA" id="ARBA00022892"/>
    </source>
</evidence>
<organism evidence="12 13">
    <name type="scientific">Lentinus tigrinus ALCF2SS1-6</name>
    <dbReference type="NCBI Taxonomy" id="1328759"/>
    <lineage>
        <taxon>Eukaryota</taxon>
        <taxon>Fungi</taxon>
        <taxon>Dikarya</taxon>
        <taxon>Basidiomycota</taxon>
        <taxon>Agaricomycotina</taxon>
        <taxon>Agaricomycetes</taxon>
        <taxon>Polyporales</taxon>
        <taxon>Polyporaceae</taxon>
        <taxon>Lentinus</taxon>
    </lineage>
</organism>
<dbReference type="InterPro" id="IPR019150">
    <property type="entry name" value="Vesicle_transport_protein_Use1"/>
</dbReference>
<dbReference type="Pfam" id="PF09753">
    <property type="entry name" value="Use1"/>
    <property type="match status" value="1"/>
</dbReference>
<evidence type="ECO:0000313" key="13">
    <source>
        <dbReference type="Proteomes" id="UP000313359"/>
    </source>
</evidence>
<evidence type="ECO:0000256" key="4">
    <source>
        <dbReference type="ARBA" id="ARBA00022692"/>
    </source>
</evidence>
<evidence type="ECO:0000256" key="3">
    <source>
        <dbReference type="ARBA" id="ARBA00022448"/>
    </source>
</evidence>
<dbReference type="GO" id="GO:0006890">
    <property type="term" value="P:retrograde vesicle-mediated transport, Golgi to endoplasmic reticulum"/>
    <property type="evidence" value="ECO:0007669"/>
    <property type="project" value="TreeGrafter"/>
</dbReference>
<dbReference type="PANTHER" id="PTHR13050">
    <property type="entry name" value="USE1-LIKE PROTEIN"/>
    <property type="match status" value="1"/>
</dbReference>
<evidence type="ECO:0000256" key="5">
    <source>
        <dbReference type="ARBA" id="ARBA00022824"/>
    </source>
</evidence>
<keyword evidence="9 11" id="KW-0472">Membrane</keyword>
<evidence type="ECO:0000256" key="2">
    <source>
        <dbReference type="ARBA" id="ARBA00007891"/>
    </source>
</evidence>
<feature type="compositionally biased region" description="Pro residues" evidence="10">
    <location>
        <begin position="105"/>
        <end position="117"/>
    </location>
</feature>
<name>A0A5C2S5Z8_9APHY</name>
<dbReference type="EMBL" id="ML122274">
    <property type="protein sequence ID" value="RPD58658.1"/>
    <property type="molecule type" value="Genomic_DNA"/>
</dbReference>
<evidence type="ECO:0000256" key="1">
    <source>
        <dbReference type="ARBA" id="ARBA00004163"/>
    </source>
</evidence>
<feature type="compositionally biased region" description="Polar residues" evidence="10">
    <location>
        <begin position="119"/>
        <end position="128"/>
    </location>
</feature>
<reference evidence="12" key="1">
    <citation type="journal article" date="2018" name="Genome Biol. Evol.">
        <title>Genomics and development of Lentinus tigrinus, a white-rot wood-decaying mushroom with dimorphic fruiting bodies.</title>
        <authorList>
            <person name="Wu B."/>
            <person name="Xu Z."/>
            <person name="Knudson A."/>
            <person name="Carlson A."/>
            <person name="Chen N."/>
            <person name="Kovaka S."/>
            <person name="LaButti K."/>
            <person name="Lipzen A."/>
            <person name="Pennachio C."/>
            <person name="Riley R."/>
            <person name="Schakwitz W."/>
            <person name="Umezawa K."/>
            <person name="Ohm R.A."/>
            <person name="Grigoriev I.V."/>
            <person name="Nagy L.G."/>
            <person name="Gibbons J."/>
            <person name="Hibbett D."/>
        </authorList>
    </citation>
    <scope>NUCLEOTIDE SEQUENCE [LARGE SCALE GENOMIC DNA]</scope>
    <source>
        <strain evidence="12">ALCF2SS1-6</strain>
    </source>
</reference>
<sequence>MTEKATHDRVNLARLVRRLEKTVATESWTDSAPGTSSSTPAWIRTRGTLQKVKHARRLLQSVESEDKSTSDAEIRYEFRRTLDRLESLVAEVDKRISPSISRPIPILPTIPPPPPPVDVSTSAENSQPDAEVTPPDPTATLLPAEESSAAAAHERLLSPSDSRAFTRGPINPSESLLPPSLPAAAEKSTSPATPAFMQNSAALQEELSAQLAQMATQLKRNAIHFAGALEKDKAVVLETQEKLERNHDVMSKERVRLRDHHSKSWGTTWITILSLLVVLVGFIMTFLVIRIT</sequence>
<keyword evidence="7" id="KW-0653">Protein transport</keyword>
<evidence type="ECO:0008006" key="14">
    <source>
        <dbReference type="Google" id="ProtNLM"/>
    </source>
</evidence>
<dbReference type="AlphaFoldDB" id="A0A5C2S5Z8"/>
<feature type="region of interest" description="Disordered" evidence="10">
    <location>
        <begin position="157"/>
        <end position="191"/>
    </location>
</feature>
<evidence type="ECO:0000256" key="8">
    <source>
        <dbReference type="ARBA" id="ARBA00022989"/>
    </source>
</evidence>
<feature type="transmembrane region" description="Helical" evidence="11">
    <location>
        <begin position="269"/>
        <end position="289"/>
    </location>
</feature>
<dbReference type="CDD" id="cd15860">
    <property type="entry name" value="SNARE_USE1"/>
    <property type="match status" value="1"/>
</dbReference>
<keyword evidence="8 11" id="KW-1133">Transmembrane helix</keyword>
<keyword evidence="13" id="KW-1185">Reference proteome</keyword>
<protein>
    <recommendedName>
        <fullName evidence="14">Synaptobrevin</fullName>
    </recommendedName>
</protein>
<accession>A0A5C2S5Z8</accession>
<dbReference type="OrthoDB" id="4506189at2759"/>
<keyword evidence="3" id="KW-0813">Transport</keyword>
<dbReference type="Proteomes" id="UP000313359">
    <property type="component" value="Unassembled WGS sequence"/>
</dbReference>
<dbReference type="GO" id="GO:0005484">
    <property type="term" value="F:SNAP receptor activity"/>
    <property type="evidence" value="ECO:0007669"/>
    <property type="project" value="TreeGrafter"/>
</dbReference>
<keyword evidence="4 11" id="KW-0812">Transmembrane</keyword>
<keyword evidence="5" id="KW-0256">Endoplasmic reticulum</keyword>
<gene>
    <name evidence="12" type="ORF">L227DRAFT_550478</name>
</gene>
<dbReference type="STRING" id="1328759.A0A5C2S5Z8"/>
<dbReference type="GO" id="GO:0031201">
    <property type="term" value="C:SNARE complex"/>
    <property type="evidence" value="ECO:0007669"/>
    <property type="project" value="TreeGrafter"/>
</dbReference>
<keyword evidence="6" id="KW-0931">ER-Golgi transport</keyword>
<dbReference type="GO" id="GO:0015031">
    <property type="term" value="P:protein transport"/>
    <property type="evidence" value="ECO:0007669"/>
    <property type="project" value="UniProtKB-KW"/>
</dbReference>
<feature type="region of interest" description="Disordered" evidence="10">
    <location>
        <begin position="102"/>
        <end position="141"/>
    </location>
</feature>
<evidence type="ECO:0000256" key="11">
    <source>
        <dbReference type="SAM" id="Phobius"/>
    </source>
</evidence>
<comment type="subcellular location">
    <subcellularLocation>
        <location evidence="1">Endoplasmic reticulum membrane</location>
        <topology evidence="1">Single-pass type IV membrane protein</topology>
    </subcellularLocation>
</comment>
<dbReference type="PANTHER" id="PTHR13050:SF7">
    <property type="entry name" value="VESICLE TRANSPORT PROTEIN USE1"/>
    <property type="match status" value="1"/>
</dbReference>